<dbReference type="EMBL" id="JAPDRK010000004">
    <property type="protein sequence ID" value="KAJ9613275.1"/>
    <property type="molecule type" value="Genomic_DNA"/>
</dbReference>
<dbReference type="Proteomes" id="UP001172673">
    <property type="component" value="Unassembled WGS sequence"/>
</dbReference>
<protein>
    <submittedName>
        <fullName evidence="2">Uncharacterized protein</fullName>
    </submittedName>
</protein>
<name>A0AA38XGX9_9EURO</name>
<keyword evidence="3" id="KW-1185">Reference proteome</keyword>
<evidence type="ECO:0000313" key="3">
    <source>
        <dbReference type="Proteomes" id="UP001172673"/>
    </source>
</evidence>
<reference evidence="2" key="1">
    <citation type="submission" date="2022-10" db="EMBL/GenBank/DDBJ databases">
        <title>Culturing micro-colonial fungi from biological soil crusts in the Mojave desert and describing Neophaeococcomyces mojavensis, and introducing the new genera and species Taxawa tesnikishii.</title>
        <authorList>
            <person name="Kurbessoian T."/>
            <person name="Stajich J.E."/>
        </authorList>
    </citation>
    <scope>NUCLEOTIDE SEQUENCE</scope>
    <source>
        <strain evidence="2">TK_41</strain>
    </source>
</reference>
<evidence type="ECO:0000256" key="1">
    <source>
        <dbReference type="SAM" id="SignalP"/>
    </source>
</evidence>
<gene>
    <name evidence="2" type="ORF">H2200_003217</name>
</gene>
<proteinExistence type="predicted"/>
<sequence length="157" mass="16324">MFRTTLSSILLLSLLSITTALSFPSHLLHARQTNTNTTTDLSDPSCAAYSRIANLSTVGANATYRAAYLAASPEGSDPARAPLDTAELQLPALTANKSLNAECRNLTTIAFKEAAVNFTNGIVLQFKIGAVNSAGKTGQSVLGLVTILGMVVLGLGL</sequence>
<comment type="caution">
    <text evidence="2">The sequence shown here is derived from an EMBL/GenBank/DDBJ whole genome shotgun (WGS) entry which is preliminary data.</text>
</comment>
<accession>A0AA38XGX9</accession>
<evidence type="ECO:0000313" key="2">
    <source>
        <dbReference type="EMBL" id="KAJ9613275.1"/>
    </source>
</evidence>
<keyword evidence="1" id="KW-0732">Signal</keyword>
<organism evidence="2 3">
    <name type="scientific">Cladophialophora chaetospira</name>
    <dbReference type="NCBI Taxonomy" id="386627"/>
    <lineage>
        <taxon>Eukaryota</taxon>
        <taxon>Fungi</taxon>
        <taxon>Dikarya</taxon>
        <taxon>Ascomycota</taxon>
        <taxon>Pezizomycotina</taxon>
        <taxon>Eurotiomycetes</taxon>
        <taxon>Chaetothyriomycetidae</taxon>
        <taxon>Chaetothyriales</taxon>
        <taxon>Herpotrichiellaceae</taxon>
        <taxon>Cladophialophora</taxon>
    </lineage>
</organism>
<feature type="chain" id="PRO_5041377661" evidence="1">
    <location>
        <begin position="21"/>
        <end position="157"/>
    </location>
</feature>
<feature type="signal peptide" evidence="1">
    <location>
        <begin position="1"/>
        <end position="20"/>
    </location>
</feature>
<dbReference type="AlphaFoldDB" id="A0AA38XGX9"/>